<evidence type="ECO:0000313" key="16">
    <source>
        <dbReference type="Proteomes" id="UP001500326"/>
    </source>
</evidence>
<feature type="transmembrane region" description="Helical" evidence="13">
    <location>
        <begin position="132"/>
        <end position="155"/>
    </location>
</feature>
<feature type="transmembrane region" description="Helical" evidence="13">
    <location>
        <begin position="200"/>
        <end position="220"/>
    </location>
</feature>
<dbReference type="InterPro" id="IPR013112">
    <property type="entry name" value="FAD-bd_8"/>
</dbReference>
<dbReference type="PRINTS" id="PR00410">
    <property type="entry name" value="PHEHYDRXLASE"/>
</dbReference>
<feature type="transmembrane region" description="Helical" evidence="13">
    <location>
        <begin position="56"/>
        <end position="76"/>
    </location>
</feature>
<dbReference type="Pfam" id="PF08022">
    <property type="entry name" value="FAD_binding_8"/>
    <property type="match status" value="1"/>
</dbReference>
<proteinExistence type="predicted"/>
<gene>
    <name evidence="15" type="ORF">GCM10009777_39100</name>
</gene>
<feature type="transmembrane region" description="Helical" evidence="13">
    <location>
        <begin position="330"/>
        <end position="348"/>
    </location>
</feature>
<accession>A0ABN2T5R2</accession>
<evidence type="ECO:0000256" key="12">
    <source>
        <dbReference type="ARBA" id="ARBA00023136"/>
    </source>
</evidence>
<evidence type="ECO:0000256" key="2">
    <source>
        <dbReference type="ARBA" id="ARBA00004141"/>
    </source>
</evidence>
<feature type="transmembrane region" description="Helical" evidence="13">
    <location>
        <begin position="97"/>
        <end position="120"/>
    </location>
</feature>
<evidence type="ECO:0000256" key="7">
    <source>
        <dbReference type="ARBA" id="ARBA00022827"/>
    </source>
</evidence>
<dbReference type="PROSITE" id="PS51384">
    <property type="entry name" value="FAD_FR"/>
    <property type="match status" value="1"/>
</dbReference>
<keyword evidence="12 13" id="KW-0472">Membrane</keyword>
<evidence type="ECO:0000256" key="13">
    <source>
        <dbReference type="SAM" id="Phobius"/>
    </source>
</evidence>
<feature type="transmembrane region" description="Helical" evidence="13">
    <location>
        <begin position="167"/>
        <end position="188"/>
    </location>
</feature>
<keyword evidence="10" id="KW-0408">Iron</keyword>
<comment type="cofactor">
    <cofactor evidence="1">
        <name>FAD</name>
        <dbReference type="ChEBI" id="CHEBI:57692"/>
    </cofactor>
</comment>
<evidence type="ECO:0000256" key="10">
    <source>
        <dbReference type="ARBA" id="ARBA00023004"/>
    </source>
</evidence>
<feature type="domain" description="FAD-binding FR-type" evidence="14">
    <location>
        <begin position="225"/>
        <end position="325"/>
    </location>
</feature>
<feature type="transmembrane region" description="Helical" evidence="13">
    <location>
        <begin position="21"/>
        <end position="44"/>
    </location>
</feature>
<dbReference type="InterPro" id="IPR001433">
    <property type="entry name" value="OxRdtase_FAD/NAD-bd"/>
</dbReference>
<protein>
    <submittedName>
        <fullName evidence="15">Ferredoxin reductase family protein</fullName>
    </submittedName>
</protein>
<evidence type="ECO:0000256" key="1">
    <source>
        <dbReference type="ARBA" id="ARBA00001974"/>
    </source>
</evidence>
<sequence length="451" mass="48643">MSSAKSASIRGAALPGPDASAVFSRLFLVLVVAGAVGAAMLAVFDATRPVRLDISLVARLCGLEGGFAVTVLVLLMSRAPFLERGIGADQMARWHGVLGRVAIIAIVVHAVGATAAWAIARGISFGASVGEVLVMPGLVEATVATFLLLGVGAVSARAARRRLRYEVWHALHLTTYLAIALSFSHELAGPDLAGRPAAQMAWGCLYTLSFALLLRYRVLAPLLQLWRHRMRVVSIVPEGKDVVSIIVRGCHLDELRAESGQFFRWRFLTRATWPAAHPFSLSAPPSQDFLRLTVKSVGDGTALLHQLRPGVRVSAEGPYGAMTERRRRRAGILLIAGGVGITPMRSLFETVHRGDGTLTLLYRASTTAELVFRDELEAIAAERDAELIYLVGSSSEPANAMTPANLLRLVPDMTERDVYMCASPRFAAAAQEALLAAGLPRRRLHQEEFVF</sequence>
<dbReference type="InterPro" id="IPR050415">
    <property type="entry name" value="MRET"/>
</dbReference>
<evidence type="ECO:0000256" key="8">
    <source>
        <dbReference type="ARBA" id="ARBA00022989"/>
    </source>
</evidence>
<evidence type="ECO:0000256" key="11">
    <source>
        <dbReference type="ARBA" id="ARBA00023014"/>
    </source>
</evidence>
<reference evidence="15 16" key="1">
    <citation type="journal article" date="2019" name="Int. J. Syst. Evol. Microbiol.">
        <title>The Global Catalogue of Microorganisms (GCM) 10K type strain sequencing project: providing services to taxonomists for standard genome sequencing and annotation.</title>
        <authorList>
            <consortium name="The Broad Institute Genomics Platform"/>
            <consortium name="The Broad Institute Genome Sequencing Center for Infectious Disease"/>
            <person name="Wu L."/>
            <person name="Ma J."/>
        </authorList>
    </citation>
    <scope>NUCLEOTIDE SEQUENCE [LARGE SCALE GENOMIC DNA]</scope>
    <source>
        <strain evidence="15 16">JCM 14902</strain>
    </source>
</reference>
<keyword evidence="5" id="KW-0001">2Fe-2S</keyword>
<dbReference type="InterPro" id="IPR017938">
    <property type="entry name" value="Riboflavin_synthase-like_b-brl"/>
</dbReference>
<keyword evidence="16" id="KW-1185">Reference proteome</keyword>
<dbReference type="SUPFAM" id="SSF63380">
    <property type="entry name" value="Riboflavin synthase domain-like"/>
    <property type="match status" value="1"/>
</dbReference>
<dbReference type="EMBL" id="BAAAOH010000001">
    <property type="protein sequence ID" value="GAA1998056.1"/>
    <property type="molecule type" value="Genomic_DNA"/>
</dbReference>
<evidence type="ECO:0000259" key="14">
    <source>
        <dbReference type="PROSITE" id="PS51384"/>
    </source>
</evidence>
<keyword evidence="7" id="KW-0274">FAD</keyword>
<dbReference type="InterPro" id="IPR017927">
    <property type="entry name" value="FAD-bd_FR_type"/>
</dbReference>
<dbReference type="Gene3D" id="2.40.30.10">
    <property type="entry name" value="Translation factors"/>
    <property type="match status" value="1"/>
</dbReference>
<dbReference type="RefSeq" id="WP_344066402.1">
    <property type="nucleotide sequence ID" value="NZ_BAAAOH010000001.1"/>
</dbReference>
<keyword evidence="9" id="KW-0560">Oxidoreductase</keyword>
<dbReference type="Gene3D" id="3.40.50.80">
    <property type="entry name" value="Nucleotide-binding domain of ferredoxin-NADP reductase (FNR) module"/>
    <property type="match status" value="1"/>
</dbReference>
<keyword evidence="11" id="KW-0411">Iron-sulfur</keyword>
<dbReference type="PANTHER" id="PTHR47354:SF8">
    <property type="entry name" value="1,2-PHENYLACETYL-COA EPOXIDASE, SUBUNIT E"/>
    <property type="match status" value="1"/>
</dbReference>
<evidence type="ECO:0000256" key="3">
    <source>
        <dbReference type="ARBA" id="ARBA00022630"/>
    </source>
</evidence>
<dbReference type="SUPFAM" id="SSF52343">
    <property type="entry name" value="Ferredoxin reductase-like, C-terminal NADP-linked domain"/>
    <property type="match status" value="1"/>
</dbReference>
<evidence type="ECO:0000313" key="15">
    <source>
        <dbReference type="EMBL" id="GAA1998056.1"/>
    </source>
</evidence>
<keyword evidence="3" id="KW-0285">Flavoprotein</keyword>
<evidence type="ECO:0000256" key="4">
    <source>
        <dbReference type="ARBA" id="ARBA00022692"/>
    </source>
</evidence>
<comment type="subcellular location">
    <subcellularLocation>
        <location evidence="2">Membrane</location>
        <topology evidence="2">Multi-pass membrane protein</topology>
    </subcellularLocation>
</comment>
<keyword evidence="8 13" id="KW-1133">Transmembrane helix</keyword>
<dbReference type="PANTHER" id="PTHR47354">
    <property type="entry name" value="NADH OXIDOREDUCTASE HCR"/>
    <property type="match status" value="1"/>
</dbReference>
<dbReference type="Proteomes" id="UP001500326">
    <property type="component" value="Unassembled WGS sequence"/>
</dbReference>
<dbReference type="Pfam" id="PF00175">
    <property type="entry name" value="NAD_binding_1"/>
    <property type="match status" value="1"/>
</dbReference>
<dbReference type="Pfam" id="PF01794">
    <property type="entry name" value="Ferric_reduct"/>
    <property type="match status" value="1"/>
</dbReference>
<organism evidence="15 16">
    <name type="scientific">Microbacterium pumilum</name>
    <dbReference type="NCBI Taxonomy" id="344165"/>
    <lineage>
        <taxon>Bacteria</taxon>
        <taxon>Bacillati</taxon>
        <taxon>Actinomycetota</taxon>
        <taxon>Actinomycetes</taxon>
        <taxon>Micrococcales</taxon>
        <taxon>Microbacteriaceae</taxon>
        <taxon>Microbacterium</taxon>
    </lineage>
</organism>
<evidence type="ECO:0000256" key="5">
    <source>
        <dbReference type="ARBA" id="ARBA00022714"/>
    </source>
</evidence>
<evidence type="ECO:0000256" key="6">
    <source>
        <dbReference type="ARBA" id="ARBA00022723"/>
    </source>
</evidence>
<dbReference type="InterPro" id="IPR013130">
    <property type="entry name" value="Fe3_Rdtase_TM_dom"/>
</dbReference>
<name>A0ABN2T5R2_9MICO</name>
<dbReference type="InterPro" id="IPR039261">
    <property type="entry name" value="FNR_nucleotide-bd"/>
</dbReference>
<keyword evidence="4 13" id="KW-0812">Transmembrane</keyword>
<keyword evidence="6" id="KW-0479">Metal-binding</keyword>
<comment type="caution">
    <text evidence="15">The sequence shown here is derived from an EMBL/GenBank/DDBJ whole genome shotgun (WGS) entry which is preliminary data.</text>
</comment>
<evidence type="ECO:0000256" key="9">
    <source>
        <dbReference type="ARBA" id="ARBA00023002"/>
    </source>
</evidence>